<evidence type="ECO:0000313" key="3">
    <source>
        <dbReference type="Ensembl" id="ENSAOCP00000019789.2"/>
    </source>
</evidence>
<dbReference type="Ensembl" id="ENSAOCT00000051253.1">
    <property type="protein sequence ID" value="ENSAOCP00000073498.1"/>
    <property type="gene ID" value="ENSAOCG00000003407.2"/>
</dbReference>
<feature type="region of interest" description="Disordered" evidence="2">
    <location>
        <begin position="465"/>
        <end position="484"/>
    </location>
</feature>
<gene>
    <name evidence="3" type="primary">CFAP45</name>
</gene>
<protein>
    <recommendedName>
        <fullName evidence="5">Coiled-coil domain containing 177</fullName>
    </recommendedName>
</protein>
<accession>A0A3Q1C3E1</accession>
<dbReference type="PANTHER" id="PTHR33663:SF3">
    <property type="entry name" value="COILED-COIL DOMAIN-CONTAINING PROTEIN 185"/>
    <property type="match status" value="1"/>
</dbReference>
<evidence type="ECO:0008006" key="5">
    <source>
        <dbReference type="Google" id="ProtNLM"/>
    </source>
</evidence>
<feature type="compositionally biased region" description="Basic residues" evidence="2">
    <location>
        <begin position="245"/>
        <end position="254"/>
    </location>
</feature>
<dbReference type="GeneTree" id="ENSGT00940000164505"/>
<reference evidence="3 4" key="1">
    <citation type="submission" date="2022-01" db="EMBL/GenBank/DDBJ databases">
        <title>A chromosome-scale genome assembly of the false clownfish, Amphiprion ocellaris.</title>
        <authorList>
            <person name="Ryu T."/>
        </authorList>
    </citation>
    <scope>NUCLEOTIDE SEQUENCE [LARGE SCALE GENOMIC DNA]</scope>
</reference>
<feature type="coiled-coil region" evidence="1">
    <location>
        <begin position="487"/>
        <end position="536"/>
    </location>
</feature>
<evidence type="ECO:0000256" key="2">
    <source>
        <dbReference type="SAM" id="MobiDB-lite"/>
    </source>
</evidence>
<dbReference type="Pfam" id="PF15558">
    <property type="entry name" value="DUF4659"/>
    <property type="match status" value="1"/>
</dbReference>
<dbReference type="OMA" id="RVMHESY"/>
<dbReference type="STRING" id="80972.ENSAOCP00000019789"/>
<dbReference type="Proteomes" id="UP001501940">
    <property type="component" value="Chromosome 16"/>
</dbReference>
<dbReference type="InterPro" id="IPR029090">
    <property type="entry name" value="DUF4659"/>
</dbReference>
<sequence length="571" mass="68591">MMMERRSNSPLPCLDLNNFESAAAERSRYVLTSPRSLESCARLGVRPVQLLIKSLNELIAERRDMPCEAMRVMHESYEKERTKLVQMCREERERIIQEDMRTEDRWPSGHKTTELPHSKLKDLSADKHSTGPVPYADLCSKGKSVSRSTCSVAGKRDSDRSTVCSFSLGDLRQSPATEMQLQRITKDISKEMCVTVPERDRKIAALMLVKHQEEEACLKLCQQEEQERQEVRRQEEAQQAEAEKRRRKKLRQSMKHWNEELKARRRLRERQEKEKAGLLEQEVMLQEDRWRRLKEEVEAQRRGKIEVAQKEAEERKRYQEKLLREKEEVEKRQLERERQVAEEREEKARRSKVLQEKRERRRLQEENRRELLRHILLKQKVEQQVEEEEAQMKSTLEKKLQRSCQKRAQVVGARLRELQERGAREDEQIQRAQLRAELQDFQQLTHKQILVQLSQHRMERAALRASAQHRSRAQQTQQQNKHKQICHLRLREKLQREEEALRQVRENCISMKEWKREKLRRQREQIQEEAQRLARASFHMRERVRQQTHRRTFDQMAREAQLTASISRLKL</sequence>
<proteinExistence type="predicted"/>
<feature type="compositionally biased region" description="Basic and acidic residues" evidence="2">
    <location>
        <begin position="232"/>
        <end position="244"/>
    </location>
</feature>
<evidence type="ECO:0000313" key="4">
    <source>
        <dbReference type="Proteomes" id="UP001501940"/>
    </source>
</evidence>
<reference evidence="3" key="2">
    <citation type="submission" date="2025-05" db="UniProtKB">
        <authorList>
            <consortium name="Ensembl"/>
        </authorList>
    </citation>
    <scope>IDENTIFICATION</scope>
</reference>
<name>A0A3Q1C3E1_AMPOC</name>
<keyword evidence="4" id="KW-1185">Reference proteome</keyword>
<dbReference type="AlphaFoldDB" id="A0A3Q1C3E1"/>
<organism evidence="3 4">
    <name type="scientific">Amphiprion ocellaris</name>
    <name type="common">Clown anemonefish</name>
    <dbReference type="NCBI Taxonomy" id="80972"/>
    <lineage>
        <taxon>Eukaryota</taxon>
        <taxon>Metazoa</taxon>
        <taxon>Chordata</taxon>
        <taxon>Craniata</taxon>
        <taxon>Vertebrata</taxon>
        <taxon>Euteleostomi</taxon>
        <taxon>Actinopterygii</taxon>
        <taxon>Neopterygii</taxon>
        <taxon>Teleostei</taxon>
        <taxon>Neoteleostei</taxon>
        <taxon>Acanthomorphata</taxon>
        <taxon>Ovalentaria</taxon>
        <taxon>Pomacentridae</taxon>
        <taxon>Amphiprion</taxon>
    </lineage>
</organism>
<keyword evidence="1" id="KW-0175">Coiled coil</keyword>
<evidence type="ECO:0000256" key="1">
    <source>
        <dbReference type="SAM" id="Coils"/>
    </source>
</evidence>
<feature type="region of interest" description="Disordered" evidence="2">
    <location>
        <begin position="232"/>
        <end position="255"/>
    </location>
</feature>
<dbReference type="Ensembl" id="ENSAOCT00000014737.2">
    <property type="protein sequence ID" value="ENSAOCP00000019789.2"/>
    <property type="gene ID" value="ENSAOCG00000003407.2"/>
</dbReference>
<dbReference type="PANTHER" id="PTHR33663">
    <property type="entry name" value="COILED-COIL DOMAIN-CONTAINING PROTEIN 177"/>
    <property type="match status" value="1"/>
</dbReference>